<keyword evidence="2" id="KW-0808">Transferase</keyword>
<proteinExistence type="predicted"/>
<feature type="domain" description="Methyltransferase type 11" evidence="1">
    <location>
        <begin position="45"/>
        <end position="140"/>
    </location>
</feature>
<name>A0A5C4LBK1_9HYPH</name>
<protein>
    <submittedName>
        <fullName evidence="2">Class I SAM-dependent methyltransferase</fullName>
    </submittedName>
</protein>
<keyword evidence="2" id="KW-0489">Methyltransferase</keyword>
<dbReference type="EMBL" id="VDDA01000012">
    <property type="protein sequence ID" value="TNC10444.1"/>
    <property type="molecule type" value="Genomic_DNA"/>
</dbReference>
<dbReference type="InterPro" id="IPR029063">
    <property type="entry name" value="SAM-dependent_MTases_sf"/>
</dbReference>
<keyword evidence="3" id="KW-1185">Reference proteome</keyword>
<sequence>MVASWREFWDRDTPIYVNARHKARHYAGLAEEMAALVPHSGAVVLDHGCGEALSADRVAASCGRLLLCDASPRQRAALSQRFAAQPRIVVLAPEAVAALPAASLDLVVANSLAQYLTAAELEACLADWRRALKPGGRLILADVIPPQLGAVADAAALLAFARREGFLMAAGLGLARTLLSDYRTLRQRLGLARYDEAAMLARLRAAGFQAERMPRNLGHNQGRMAFVARVSAPEVDLDRR</sequence>
<dbReference type="GO" id="GO:0032259">
    <property type="term" value="P:methylation"/>
    <property type="evidence" value="ECO:0007669"/>
    <property type="project" value="UniProtKB-KW"/>
</dbReference>
<evidence type="ECO:0000313" key="2">
    <source>
        <dbReference type="EMBL" id="TNC10444.1"/>
    </source>
</evidence>
<dbReference type="Gene3D" id="3.40.50.150">
    <property type="entry name" value="Vaccinia Virus protein VP39"/>
    <property type="match status" value="1"/>
</dbReference>
<comment type="caution">
    <text evidence="2">The sequence shown here is derived from an EMBL/GenBank/DDBJ whole genome shotgun (WGS) entry which is preliminary data.</text>
</comment>
<dbReference type="AlphaFoldDB" id="A0A5C4LBK1"/>
<dbReference type="GO" id="GO:0008757">
    <property type="term" value="F:S-adenosylmethionine-dependent methyltransferase activity"/>
    <property type="evidence" value="ECO:0007669"/>
    <property type="project" value="InterPro"/>
</dbReference>
<dbReference type="CDD" id="cd02440">
    <property type="entry name" value="AdoMet_MTases"/>
    <property type="match status" value="1"/>
</dbReference>
<dbReference type="SUPFAM" id="SSF53335">
    <property type="entry name" value="S-adenosyl-L-methionine-dependent methyltransferases"/>
    <property type="match status" value="1"/>
</dbReference>
<organism evidence="2 3">
    <name type="scientific">Methylobacterium terricola</name>
    <dbReference type="NCBI Taxonomy" id="2583531"/>
    <lineage>
        <taxon>Bacteria</taxon>
        <taxon>Pseudomonadati</taxon>
        <taxon>Pseudomonadota</taxon>
        <taxon>Alphaproteobacteria</taxon>
        <taxon>Hyphomicrobiales</taxon>
        <taxon>Methylobacteriaceae</taxon>
        <taxon>Methylobacterium</taxon>
    </lineage>
</organism>
<accession>A0A5C4LBK1</accession>
<reference evidence="2 3" key="1">
    <citation type="submission" date="2019-06" db="EMBL/GenBank/DDBJ databases">
        <title>Genome of Methylobacterium sp. 17Sr1-39.</title>
        <authorList>
            <person name="Seo T."/>
        </authorList>
    </citation>
    <scope>NUCLEOTIDE SEQUENCE [LARGE SCALE GENOMIC DNA]</scope>
    <source>
        <strain evidence="2 3">17Sr1-39</strain>
    </source>
</reference>
<dbReference type="OrthoDB" id="7334795at2"/>
<dbReference type="RefSeq" id="WP_139038002.1">
    <property type="nucleotide sequence ID" value="NZ_VDDA01000012.1"/>
</dbReference>
<dbReference type="Proteomes" id="UP000305267">
    <property type="component" value="Unassembled WGS sequence"/>
</dbReference>
<dbReference type="Pfam" id="PF08241">
    <property type="entry name" value="Methyltransf_11"/>
    <property type="match status" value="1"/>
</dbReference>
<evidence type="ECO:0000313" key="3">
    <source>
        <dbReference type="Proteomes" id="UP000305267"/>
    </source>
</evidence>
<evidence type="ECO:0000259" key="1">
    <source>
        <dbReference type="Pfam" id="PF08241"/>
    </source>
</evidence>
<gene>
    <name evidence="2" type="ORF">FF100_22500</name>
</gene>
<dbReference type="InterPro" id="IPR013216">
    <property type="entry name" value="Methyltransf_11"/>
</dbReference>